<evidence type="ECO:0000313" key="3">
    <source>
        <dbReference type="Proteomes" id="UP001530400"/>
    </source>
</evidence>
<dbReference type="AlphaFoldDB" id="A0ABD3QVA7"/>
<dbReference type="PANTHER" id="PTHR34801">
    <property type="entry name" value="EXPRESSED PROTEIN"/>
    <property type="match status" value="1"/>
</dbReference>
<protein>
    <submittedName>
        <fullName evidence="2">Uncharacterized protein</fullName>
    </submittedName>
</protein>
<proteinExistence type="predicted"/>
<feature type="chain" id="PRO_5044784439" evidence="1">
    <location>
        <begin position="16"/>
        <end position="241"/>
    </location>
</feature>
<name>A0ABD3QVA7_9STRA</name>
<dbReference type="InterPro" id="IPR010865">
    <property type="entry name" value="DUF1499"/>
</dbReference>
<reference evidence="2 3" key="1">
    <citation type="submission" date="2024-10" db="EMBL/GenBank/DDBJ databases">
        <title>Updated reference genomes for cyclostephanoid diatoms.</title>
        <authorList>
            <person name="Roberts W.R."/>
            <person name="Alverson A.J."/>
        </authorList>
    </citation>
    <scope>NUCLEOTIDE SEQUENCE [LARGE SCALE GENOMIC DNA]</scope>
    <source>
        <strain evidence="2 3">AJA010-31</strain>
    </source>
</reference>
<dbReference type="Proteomes" id="UP001530400">
    <property type="component" value="Unassembled WGS sequence"/>
</dbReference>
<feature type="signal peptide" evidence="1">
    <location>
        <begin position="1"/>
        <end position="15"/>
    </location>
</feature>
<evidence type="ECO:0000313" key="2">
    <source>
        <dbReference type="EMBL" id="KAL3804252.1"/>
    </source>
</evidence>
<dbReference type="EMBL" id="JALLPJ020000049">
    <property type="protein sequence ID" value="KAL3804252.1"/>
    <property type="molecule type" value="Genomic_DNA"/>
</dbReference>
<gene>
    <name evidence="2" type="ORF">ACHAWO_009853</name>
</gene>
<organism evidence="2 3">
    <name type="scientific">Cyclotella atomus</name>
    <dbReference type="NCBI Taxonomy" id="382360"/>
    <lineage>
        <taxon>Eukaryota</taxon>
        <taxon>Sar</taxon>
        <taxon>Stramenopiles</taxon>
        <taxon>Ochrophyta</taxon>
        <taxon>Bacillariophyta</taxon>
        <taxon>Coscinodiscophyceae</taxon>
        <taxon>Thalassiosirophycidae</taxon>
        <taxon>Stephanodiscales</taxon>
        <taxon>Stephanodiscaceae</taxon>
        <taxon>Cyclotella</taxon>
    </lineage>
</organism>
<accession>A0ABD3QVA7</accession>
<keyword evidence="1" id="KW-0732">Signal</keyword>
<comment type="caution">
    <text evidence="2">The sequence shown here is derived from an EMBL/GenBank/DDBJ whole genome shotgun (WGS) entry which is preliminary data.</text>
</comment>
<sequence>MKSLILLSFCITVASLCVPNGMKDLHGRSILHRRQVLQTISTSLLTFNVLASPSNAVQDVPTNQAATSAGRRMCQTDTNPTRTVVECVGELRQYNKDGRLSGVSAAENGVSTSAVKNPSRFSPPWTYLTETSDPKVAWRSLVAAVKGVDDKLEIVELTDDYLHATVRTEFPAGLTYDDIEFILRPDDNIVLYRSVSRTSVFVYPLTQPVSDKNSNLNRLQKIRNTLGWDELGMRQEGSKMI</sequence>
<dbReference type="Pfam" id="PF07386">
    <property type="entry name" value="DUF1499"/>
    <property type="match status" value="1"/>
</dbReference>
<keyword evidence="3" id="KW-1185">Reference proteome</keyword>
<dbReference type="PANTHER" id="PTHR34801:SF6">
    <property type="entry name" value="SLL1620 PROTEIN"/>
    <property type="match status" value="1"/>
</dbReference>
<evidence type="ECO:0000256" key="1">
    <source>
        <dbReference type="SAM" id="SignalP"/>
    </source>
</evidence>